<evidence type="ECO:0000256" key="8">
    <source>
        <dbReference type="ARBA" id="ARBA00023136"/>
    </source>
</evidence>
<feature type="transmembrane region" description="Helical" evidence="9">
    <location>
        <begin position="214"/>
        <end position="240"/>
    </location>
</feature>
<dbReference type="InterPro" id="IPR011527">
    <property type="entry name" value="ABC1_TM_dom"/>
</dbReference>
<dbReference type="EMBL" id="JBGFUD010019358">
    <property type="protein sequence ID" value="MFH4984620.1"/>
    <property type="molecule type" value="Genomic_DNA"/>
</dbReference>
<keyword evidence="5" id="KW-0547">Nucleotide-binding</keyword>
<keyword evidence="7 9" id="KW-1133">Transmembrane helix</keyword>
<dbReference type="AlphaFoldDB" id="A0ABD6EXE1"/>
<dbReference type="GO" id="GO:0005524">
    <property type="term" value="F:ATP binding"/>
    <property type="evidence" value="ECO:0007669"/>
    <property type="project" value="UniProtKB-KW"/>
</dbReference>
<keyword evidence="8 9" id="KW-0472">Membrane</keyword>
<dbReference type="GO" id="GO:0012505">
    <property type="term" value="C:endomembrane system"/>
    <property type="evidence" value="ECO:0007669"/>
    <property type="project" value="UniProtKB-SubCell"/>
</dbReference>
<feature type="transmembrane region" description="Helical" evidence="9">
    <location>
        <begin position="164"/>
        <end position="186"/>
    </location>
</feature>
<keyword evidence="12" id="KW-1185">Reference proteome</keyword>
<dbReference type="InterPro" id="IPR050173">
    <property type="entry name" value="ABC_transporter_C-like"/>
</dbReference>
<evidence type="ECO:0000259" key="10">
    <source>
        <dbReference type="PROSITE" id="PS50929"/>
    </source>
</evidence>
<dbReference type="Pfam" id="PF00664">
    <property type="entry name" value="ABC_membrane"/>
    <property type="match status" value="1"/>
</dbReference>
<dbReference type="PANTHER" id="PTHR24223:SF443">
    <property type="entry name" value="MULTIDRUG-RESISTANCE LIKE PROTEIN 1, ISOFORM I"/>
    <property type="match status" value="1"/>
</dbReference>
<evidence type="ECO:0000313" key="11">
    <source>
        <dbReference type="EMBL" id="MFH4984620.1"/>
    </source>
</evidence>
<evidence type="ECO:0000256" key="2">
    <source>
        <dbReference type="ARBA" id="ARBA00022448"/>
    </source>
</evidence>
<dbReference type="InterPro" id="IPR036640">
    <property type="entry name" value="ABC1_TM_sf"/>
</dbReference>
<evidence type="ECO:0000256" key="9">
    <source>
        <dbReference type="SAM" id="Phobius"/>
    </source>
</evidence>
<evidence type="ECO:0000256" key="3">
    <source>
        <dbReference type="ARBA" id="ARBA00022692"/>
    </source>
</evidence>
<accession>A0ABD6EXE1</accession>
<organism evidence="11 12">
    <name type="scientific">Gnathostoma spinigerum</name>
    <dbReference type="NCBI Taxonomy" id="75299"/>
    <lineage>
        <taxon>Eukaryota</taxon>
        <taxon>Metazoa</taxon>
        <taxon>Ecdysozoa</taxon>
        <taxon>Nematoda</taxon>
        <taxon>Chromadorea</taxon>
        <taxon>Rhabditida</taxon>
        <taxon>Spirurina</taxon>
        <taxon>Gnathostomatomorpha</taxon>
        <taxon>Gnathostomatoidea</taxon>
        <taxon>Gnathostomatidae</taxon>
        <taxon>Gnathostoma</taxon>
    </lineage>
</organism>
<comment type="subcellular location">
    <subcellularLocation>
        <location evidence="1">Endomembrane system</location>
        <topology evidence="1">Multi-pass membrane protein</topology>
    </subcellularLocation>
</comment>
<dbReference type="PANTHER" id="PTHR24223">
    <property type="entry name" value="ATP-BINDING CASSETTE SUB-FAMILY C"/>
    <property type="match status" value="1"/>
</dbReference>
<evidence type="ECO:0000256" key="6">
    <source>
        <dbReference type="ARBA" id="ARBA00022840"/>
    </source>
</evidence>
<sequence>MKDGAIAEVGTFEGLMSSSGALTEFLEEVLIEGARNRKRLESIGDQEVEIVLGELERFNPAKRQRIQSQLSQITVSSDESFKTAQSPASDDKVETSTAYDRGTRAITPVTVPNDADVCSEKEALLKTSKPPSLSNRISKSALIQKEAIAEGKVKWEVYVTYIRAIGFAVTFIFFSIYVLASVLGVASNLWLADWSDHAKIRNSSLTEDDTNLRLVIYASLGLGQAIFVSFGAVVMALGMVHASRYLHELILKNILKSPMIFFDVTPLGRILNRFGKV</sequence>
<evidence type="ECO:0000256" key="1">
    <source>
        <dbReference type="ARBA" id="ARBA00004127"/>
    </source>
</evidence>
<reference evidence="11 12" key="1">
    <citation type="submission" date="2024-08" db="EMBL/GenBank/DDBJ databases">
        <title>Gnathostoma spinigerum genome.</title>
        <authorList>
            <person name="Gonzalez-Bertolin B."/>
            <person name="Monzon S."/>
            <person name="Zaballos A."/>
            <person name="Jimenez P."/>
            <person name="Dekumyoy P."/>
            <person name="Varona S."/>
            <person name="Cuesta I."/>
            <person name="Sumanam S."/>
            <person name="Adisakwattana P."/>
            <person name="Gasser R.B."/>
            <person name="Hernandez-Gonzalez A."/>
            <person name="Young N.D."/>
            <person name="Perteguer M.J."/>
        </authorList>
    </citation>
    <scope>NUCLEOTIDE SEQUENCE [LARGE SCALE GENOMIC DNA]</scope>
    <source>
        <strain evidence="11">AL3</strain>
        <tissue evidence="11">Liver</tissue>
    </source>
</reference>
<gene>
    <name evidence="11" type="ORF">AB6A40_011329</name>
</gene>
<keyword evidence="3 9" id="KW-0812">Transmembrane</keyword>
<evidence type="ECO:0000256" key="5">
    <source>
        <dbReference type="ARBA" id="ARBA00022741"/>
    </source>
</evidence>
<dbReference type="SUPFAM" id="SSF90123">
    <property type="entry name" value="ABC transporter transmembrane region"/>
    <property type="match status" value="1"/>
</dbReference>
<keyword evidence="4" id="KW-0677">Repeat</keyword>
<protein>
    <recommendedName>
        <fullName evidence="10">ABC transmembrane type-1 domain-containing protein</fullName>
    </recommendedName>
</protein>
<evidence type="ECO:0000256" key="4">
    <source>
        <dbReference type="ARBA" id="ARBA00022737"/>
    </source>
</evidence>
<keyword evidence="6" id="KW-0067">ATP-binding</keyword>
<evidence type="ECO:0000256" key="7">
    <source>
        <dbReference type="ARBA" id="ARBA00022989"/>
    </source>
</evidence>
<dbReference type="PROSITE" id="PS50929">
    <property type="entry name" value="ABC_TM1F"/>
    <property type="match status" value="1"/>
</dbReference>
<feature type="domain" description="ABC transmembrane type-1" evidence="10">
    <location>
        <begin position="171"/>
        <end position="277"/>
    </location>
</feature>
<dbReference type="Gene3D" id="1.20.1560.10">
    <property type="entry name" value="ABC transporter type 1, transmembrane domain"/>
    <property type="match status" value="1"/>
</dbReference>
<comment type="caution">
    <text evidence="11">The sequence shown here is derived from an EMBL/GenBank/DDBJ whole genome shotgun (WGS) entry which is preliminary data.</text>
</comment>
<keyword evidence="2" id="KW-0813">Transport</keyword>
<dbReference type="Proteomes" id="UP001608902">
    <property type="component" value="Unassembled WGS sequence"/>
</dbReference>
<evidence type="ECO:0000313" key="12">
    <source>
        <dbReference type="Proteomes" id="UP001608902"/>
    </source>
</evidence>
<name>A0ABD6EXE1_9BILA</name>
<proteinExistence type="predicted"/>